<name>J4G172_9APHY</name>
<gene>
    <name evidence="2" type="ORF">FIBRA_01822</name>
</gene>
<evidence type="ECO:0000256" key="1">
    <source>
        <dbReference type="SAM" id="MobiDB-lite"/>
    </source>
</evidence>
<organism evidence="2 3">
    <name type="scientific">Fibroporia radiculosa</name>
    <dbReference type="NCBI Taxonomy" id="599839"/>
    <lineage>
        <taxon>Eukaryota</taxon>
        <taxon>Fungi</taxon>
        <taxon>Dikarya</taxon>
        <taxon>Basidiomycota</taxon>
        <taxon>Agaricomycotina</taxon>
        <taxon>Agaricomycetes</taxon>
        <taxon>Polyporales</taxon>
        <taxon>Fibroporiaceae</taxon>
        <taxon>Fibroporia</taxon>
    </lineage>
</organism>
<reference evidence="2 3" key="1">
    <citation type="journal article" date="2012" name="Appl. Environ. Microbiol.">
        <title>Short-read sequencing for genomic analysis of the brown rot fungus Fibroporia radiculosa.</title>
        <authorList>
            <person name="Tang J.D."/>
            <person name="Perkins A.D."/>
            <person name="Sonstegard T.S."/>
            <person name="Schroeder S.G."/>
            <person name="Burgess S.C."/>
            <person name="Diehl S.V."/>
        </authorList>
    </citation>
    <scope>NUCLEOTIDE SEQUENCE [LARGE SCALE GENOMIC DNA]</scope>
    <source>
        <strain evidence="2 3">TFFH 294</strain>
    </source>
</reference>
<evidence type="ECO:0000313" key="3">
    <source>
        <dbReference type="Proteomes" id="UP000006352"/>
    </source>
</evidence>
<evidence type="ECO:0000313" key="2">
    <source>
        <dbReference type="EMBL" id="CCL99798.1"/>
    </source>
</evidence>
<accession>J4G172</accession>
<dbReference type="HOGENOM" id="CLU_1354644_0_0_1"/>
<dbReference type="InParanoid" id="J4G172"/>
<dbReference type="GeneID" id="24094709"/>
<dbReference type="InterPro" id="IPR036770">
    <property type="entry name" value="Ankyrin_rpt-contain_sf"/>
</dbReference>
<dbReference type="SUPFAM" id="SSF48403">
    <property type="entry name" value="Ankyrin repeat"/>
    <property type="match status" value="1"/>
</dbReference>
<dbReference type="AlphaFoldDB" id="J4G172"/>
<dbReference type="EMBL" id="HE796951">
    <property type="protein sequence ID" value="CCL99798.1"/>
    <property type="molecule type" value="Genomic_DNA"/>
</dbReference>
<keyword evidence="3" id="KW-1185">Reference proteome</keyword>
<dbReference type="STRING" id="599839.J4G172"/>
<dbReference type="OrthoDB" id="432970at2759"/>
<dbReference type="Proteomes" id="UP000006352">
    <property type="component" value="Unassembled WGS sequence"/>
</dbReference>
<feature type="region of interest" description="Disordered" evidence="1">
    <location>
        <begin position="1"/>
        <end position="45"/>
    </location>
</feature>
<dbReference type="Gene3D" id="1.25.40.20">
    <property type="entry name" value="Ankyrin repeat-containing domain"/>
    <property type="match status" value="1"/>
</dbReference>
<protein>
    <recommendedName>
        <fullName evidence="4">Ankyrin repeat domain-containing protein</fullName>
    </recommendedName>
</protein>
<evidence type="ECO:0008006" key="4">
    <source>
        <dbReference type="Google" id="ProtNLM"/>
    </source>
</evidence>
<sequence>MASRMHQMDPALREELRKLAAKQEGGPGRPLQELLQSDEPLKGAESQRLRSYFTSNRMEPSRDLDDLDRVIFKGNLDLVKDTFTALAPSHIPRLPPRKRRAQQLQKAYIKCDGVPRHFGIARWLIAEAKVPVDGTDLSGSQAIYHAISTKPAFDPEYAQILYDAGADACHRNRYGGTAAHEIALTWEFKNKEVLQRAGNALA</sequence>
<proteinExistence type="predicted"/>
<dbReference type="RefSeq" id="XP_012179081.1">
    <property type="nucleotide sequence ID" value="XM_012323691.1"/>
</dbReference>